<dbReference type="InterPro" id="IPR050136">
    <property type="entry name" value="FA_oxidation_alpha_subunit"/>
</dbReference>
<comment type="similarity">
    <text evidence="2">In the central section; belongs to the 3-hydroxyacyl-CoA dehydrogenase family.</text>
</comment>
<evidence type="ECO:0000256" key="6">
    <source>
        <dbReference type="ARBA" id="ARBA00022963"/>
    </source>
</evidence>
<keyword evidence="10" id="KW-0456">Lyase</keyword>
<evidence type="ECO:0000256" key="13">
    <source>
        <dbReference type="RuleBase" id="RU003707"/>
    </source>
</evidence>
<evidence type="ECO:0000256" key="8">
    <source>
        <dbReference type="ARBA" id="ARBA00023027"/>
    </source>
</evidence>
<dbReference type="PANTHER" id="PTHR43612">
    <property type="entry name" value="TRIFUNCTIONAL ENZYME SUBUNIT ALPHA"/>
    <property type="match status" value="1"/>
</dbReference>
<evidence type="ECO:0000256" key="10">
    <source>
        <dbReference type="ARBA" id="ARBA00023239"/>
    </source>
</evidence>
<dbReference type="FunFam" id="3.90.226.10:FF:000011">
    <property type="entry name" value="Fatty acid oxidation complex subunit alpha"/>
    <property type="match status" value="1"/>
</dbReference>
<dbReference type="FunFam" id="3.40.50.720:FF:000009">
    <property type="entry name" value="Fatty oxidation complex, alpha subunit"/>
    <property type="match status" value="1"/>
</dbReference>
<sequence length="744" mass="79274">MTTTFDQAAQASAERGPISLEVRPDGVAVVTYDVPGEAVNTLKPTFAGDLARIMARIAGDPLIKAAILVSGKPDTWIAGADIDMLKSVTTAAQAEAICRAGHEAVLGIVRSPKPVVAAIHGAALGGGFEVALACHARVLSDDRKTVLGLPEVQLGLLPGINGLQRLAERAGLQAALDHGLTGKNMRPSKARQLGVADDVVPAPILRETAAALALKLARVEGGPPFRPAGAAKKAPKLDAAALTRAALEQNPIGRAVLFQQAQKKTREKTGGHYPAPERIIEVLRAYADRGFDASRDVEARAFGELVVSSTAHRLMEIFFATTAMKKDTGVDDPAVQPRRVEKIAMLGAGLMGAGIAYVSLNAGIAVRLKDRDDASLGRGLKYVTDILGDRVKKKQLTPLERDQKLALLTATTDTSGLRGADLVIEAVFEDLAVKHAVLREVEASGRDGVIFASNTSSIPIARIAAASRRPENVVGMHYFSPVHKMPLLEVIRTERTSPEVVATAVAVGKRQGKTVIVVNDGVGFYTSRVLGPYMNEASWLLAEGVAIEQIDRALVAWGWPVGPLALLDEVGIDVAAHVGPIMLEAFGDRLAPPPTMAKLVSDDRKGRKNERGMYLYGAAAKKKGKGKHADESVYAVLGLPVPAAKDRPPVPVEEIQMRCSLQLVNEALHCLGEGILRSPRDGDIGAIFGLGFPPFRGGPFRYVDSLGAAEVLRRIEVYERRFGKRWTPAPALVEAARIGKRLYD</sequence>
<evidence type="ECO:0000256" key="7">
    <source>
        <dbReference type="ARBA" id="ARBA00023002"/>
    </source>
</evidence>
<dbReference type="AlphaFoldDB" id="A0A150RS65"/>
<dbReference type="PROSITE" id="PS00166">
    <property type="entry name" value="ENOYL_COA_HYDRATASE"/>
    <property type="match status" value="1"/>
</dbReference>
<keyword evidence="7" id="KW-0560">Oxidoreductase</keyword>
<dbReference type="Pfam" id="PF00378">
    <property type="entry name" value="ECH_1"/>
    <property type="match status" value="1"/>
</dbReference>
<keyword evidence="9" id="KW-0443">Lipid metabolism</keyword>
<dbReference type="Pfam" id="PF00725">
    <property type="entry name" value="3HCDH"/>
    <property type="match status" value="1"/>
</dbReference>
<dbReference type="Pfam" id="PF02737">
    <property type="entry name" value="3HCDH_N"/>
    <property type="match status" value="1"/>
</dbReference>
<name>A0A150RS65_SORCE</name>
<comment type="similarity">
    <text evidence="13">Belongs to the enoyl-CoA hydratase/isomerase family.</text>
</comment>
<evidence type="ECO:0000313" key="16">
    <source>
        <dbReference type="EMBL" id="KYF83089.1"/>
    </source>
</evidence>
<dbReference type="GO" id="GO:0006635">
    <property type="term" value="P:fatty acid beta-oxidation"/>
    <property type="evidence" value="ECO:0007669"/>
    <property type="project" value="UniProtKB-UniPathway"/>
</dbReference>
<dbReference type="CDD" id="cd06558">
    <property type="entry name" value="crotonase-like"/>
    <property type="match status" value="1"/>
</dbReference>
<evidence type="ECO:0000256" key="11">
    <source>
        <dbReference type="ARBA" id="ARBA00023268"/>
    </source>
</evidence>
<dbReference type="Gene3D" id="1.10.1040.50">
    <property type="match status" value="1"/>
</dbReference>
<dbReference type="SUPFAM" id="SSF48179">
    <property type="entry name" value="6-phosphogluconate dehydrogenase C-terminal domain-like"/>
    <property type="match status" value="2"/>
</dbReference>
<dbReference type="NCBIfam" id="NF008363">
    <property type="entry name" value="PRK11154.1"/>
    <property type="match status" value="1"/>
</dbReference>
<dbReference type="InterPro" id="IPR036291">
    <property type="entry name" value="NAD(P)-bd_dom_sf"/>
</dbReference>
<dbReference type="EC" id="4.2.1.17" evidence="4"/>
<dbReference type="InterPro" id="IPR006176">
    <property type="entry name" value="3-OHacyl-CoA_DH_NAD-bd"/>
</dbReference>
<protein>
    <recommendedName>
        <fullName evidence="4">enoyl-CoA hydratase</fullName>
        <ecNumber evidence="4">4.2.1.17</ecNumber>
    </recommendedName>
</protein>
<comment type="pathway">
    <text evidence="1">Lipid metabolism; fatty acid beta-oxidation.</text>
</comment>
<keyword evidence="11" id="KW-0511">Multifunctional enzyme</keyword>
<dbReference type="SUPFAM" id="SSF51735">
    <property type="entry name" value="NAD(P)-binding Rossmann-fold domains"/>
    <property type="match status" value="1"/>
</dbReference>
<keyword evidence="5" id="KW-0276">Fatty acid metabolism</keyword>
<keyword evidence="6" id="KW-0442">Lipid degradation</keyword>
<gene>
    <name evidence="16" type="primary">fadJ</name>
    <name evidence="16" type="ORF">BE17_43515</name>
</gene>
<dbReference type="InterPro" id="IPR029045">
    <property type="entry name" value="ClpP/crotonase-like_dom_sf"/>
</dbReference>
<dbReference type="GO" id="GO:0016509">
    <property type="term" value="F:long-chain (3S)-3-hydroxyacyl-CoA dehydrogenase (NAD+) activity"/>
    <property type="evidence" value="ECO:0007669"/>
    <property type="project" value="TreeGrafter"/>
</dbReference>
<dbReference type="GO" id="GO:0070403">
    <property type="term" value="F:NAD+ binding"/>
    <property type="evidence" value="ECO:0007669"/>
    <property type="project" value="InterPro"/>
</dbReference>
<proteinExistence type="inferred from homology"/>
<evidence type="ECO:0000259" key="14">
    <source>
        <dbReference type="Pfam" id="PF00725"/>
    </source>
</evidence>
<dbReference type="InterPro" id="IPR008927">
    <property type="entry name" value="6-PGluconate_DH-like_C_sf"/>
</dbReference>
<dbReference type="Gene3D" id="3.90.226.10">
    <property type="entry name" value="2-enoyl-CoA Hydratase, Chain A, domain 1"/>
    <property type="match status" value="1"/>
</dbReference>
<accession>A0A150RS65</accession>
<evidence type="ECO:0000313" key="17">
    <source>
        <dbReference type="Proteomes" id="UP000075635"/>
    </source>
</evidence>
<dbReference type="Gene3D" id="3.40.50.720">
    <property type="entry name" value="NAD(P)-binding Rossmann-like Domain"/>
    <property type="match status" value="1"/>
</dbReference>
<evidence type="ECO:0000256" key="9">
    <source>
        <dbReference type="ARBA" id="ARBA00023098"/>
    </source>
</evidence>
<dbReference type="InterPro" id="IPR006108">
    <property type="entry name" value="3HC_DH_C"/>
</dbReference>
<organism evidence="16 17">
    <name type="scientific">Sorangium cellulosum</name>
    <name type="common">Polyangium cellulosum</name>
    <dbReference type="NCBI Taxonomy" id="56"/>
    <lineage>
        <taxon>Bacteria</taxon>
        <taxon>Pseudomonadati</taxon>
        <taxon>Myxococcota</taxon>
        <taxon>Polyangia</taxon>
        <taxon>Polyangiales</taxon>
        <taxon>Polyangiaceae</taxon>
        <taxon>Sorangium</taxon>
    </lineage>
</organism>
<feature type="domain" description="3-hydroxyacyl-CoA dehydrogenase NAD binding" evidence="15">
    <location>
        <begin position="342"/>
        <end position="520"/>
    </location>
</feature>
<evidence type="ECO:0000256" key="5">
    <source>
        <dbReference type="ARBA" id="ARBA00022832"/>
    </source>
</evidence>
<dbReference type="GO" id="GO:0004300">
    <property type="term" value="F:enoyl-CoA hydratase activity"/>
    <property type="evidence" value="ECO:0007669"/>
    <property type="project" value="UniProtKB-EC"/>
</dbReference>
<evidence type="ECO:0000259" key="15">
    <source>
        <dbReference type="Pfam" id="PF02737"/>
    </source>
</evidence>
<feature type="domain" description="3-hydroxyacyl-CoA dehydrogenase C-terminal" evidence="14">
    <location>
        <begin position="523"/>
        <end position="616"/>
    </location>
</feature>
<evidence type="ECO:0000256" key="2">
    <source>
        <dbReference type="ARBA" id="ARBA00007005"/>
    </source>
</evidence>
<reference evidence="16 17" key="1">
    <citation type="submission" date="2014-02" db="EMBL/GenBank/DDBJ databases">
        <title>The small core and large imbalanced accessory genome model reveals a collaborative survival strategy of Sorangium cellulosum strains in nature.</title>
        <authorList>
            <person name="Han K."/>
            <person name="Peng R."/>
            <person name="Blom J."/>
            <person name="Li Y.-Z."/>
        </authorList>
    </citation>
    <scope>NUCLEOTIDE SEQUENCE [LARGE SCALE GENOMIC DNA]</scope>
    <source>
        <strain evidence="16 17">So0011-07</strain>
    </source>
</reference>
<keyword evidence="8" id="KW-0520">NAD</keyword>
<dbReference type="InterPro" id="IPR018376">
    <property type="entry name" value="Enoyl-CoA_hyd/isom_CS"/>
</dbReference>
<dbReference type="UniPathway" id="UPA00659"/>
<comment type="catalytic activity">
    <reaction evidence="12">
        <text>a (3S)-3-hydroxyacyl-CoA + NAD(+) = a 3-oxoacyl-CoA + NADH + H(+)</text>
        <dbReference type="Rhea" id="RHEA:22432"/>
        <dbReference type="ChEBI" id="CHEBI:15378"/>
        <dbReference type="ChEBI" id="CHEBI:57318"/>
        <dbReference type="ChEBI" id="CHEBI:57540"/>
        <dbReference type="ChEBI" id="CHEBI:57945"/>
        <dbReference type="ChEBI" id="CHEBI:90726"/>
        <dbReference type="EC" id="1.1.1.35"/>
    </reaction>
</comment>
<evidence type="ECO:0000256" key="3">
    <source>
        <dbReference type="ARBA" id="ARBA00008750"/>
    </source>
</evidence>
<dbReference type="InterPro" id="IPR001753">
    <property type="entry name" value="Enoyl-CoA_hydra/iso"/>
</dbReference>
<comment type="similarity">
    <text evidence="3">In the N-terminal section; belongs to the enoyl-CoA hydratase/isomerase family.</text>
</comment>
<dbReference type="PANTHER" id="PTHR43612:SF3">
    <property type="entry name" value="TRIFUNCTIONAL ENZYME SUBUNIT ALPHA, MITOCHONDRIAL"/>
    <property type="match status" value="1"/>
</dbReference>
<comment type="caution">
    <text evidence="16">The sequence shown here is derived from an EMBL/GenBank/DDBJ whole genome shotgun (WGS) entry which is preliminary data.</text>
</comment>
<evidence type="ECO:0000256" key="4">
    <source>
        <dbReference type="ARBA" id="ARBA00012076"/>
    </source>
</evidence>
<dbReference type="SUPFAM" id="SSF52096">
    <property type="entry name" value="ClpP/crotonase"/>
    <property type="match status" value="1"/>
</dbReference>
<dbReference type="EMBL" id="JEMB01002156">
    <property type="protein sequence ID" value="KYF83089.1"/>
    <property type="molecule type" value="Genomic_DNA"/>
</dbReference>
<evidence type="ECO:0000256" key="12">
    <source>
        <dbReference type="ARBA" id="ARBA00049556"/>
    </source>
</evidence>
<dbReference type="Proteomes" id="UP000075635">
    <property type="component" value="Unassembled WGS sequence"/>
</dbReference>
<evidence type="ECO:0000256" key="1">
    <source>
        <dbReference type="ARBA" id="ARBA00005005"/>
    </source>
</evidence>